<name>A0ABQ9IYR9_9CUCU</name>
<comment type="caution">
    <text evidence="2">The sequence shown here is derived from an EMBL/GenBank/DDBJ whole genome shotgun (WGS) entry which is preliminary data.</text>
</comment>
<gene>
    <name evidence="2" type="ORF">NQ317_016635</name>
</gene>
<sequence length="194" mass="22699">MNSVEYQKFKSYQLIMDYVTCASCVGLVTSYINFATTCEGTEEKIILYHEIHQYRAIIKLSDVLAFLDGDKWYSNVNLSKEVTVGNLEYSFKESPVKVEVELLDSSEQCNRRKSGKTYQYETGHGENLKRHLLGRWDITEVQMYKCDICEYRTKYKGVLKRHLLVHKDISEVQTYKCDIVNIRPNIKELLNHTC</sequence>
<proteinExistence type="predicted"/>
<reference evidence="2" key="1">
    <citation type="journal article" date="2023" name="Insect Mol. Biol.">
        <title>Genome sequencing provides insights into the evolution of gene families encoding plant cell wall-degrading enzymes in longhorned beetles.</title>
        <authorList>
            <person name="Shin N.R."/>
            <person name="Okamura Y."/>
            <person name="Kirsch R."/>
            <person name="Pauchet Y."/>
        </authorList>
    </citation>
    <scope>NUCLEOTIDE SEQUENCE</scope>
    <source>
        <strain evidence="2">MMC_N1</strain>
    </source>
</reference>
<dbReference type="Proteomes" id="UP001162164">
    <property type="component" value="Unassembled WGS sequence"/>
</dbReference>
<dbReference type="EMBL" id="JAPWTJ010001833">
    <property type="protein sequence ID" value="KAJ8969259.1"/>
    <property type="molecule type" value="Genomic_DNA"/>
</dbReference>
<accession>A0ABQ9IYR9</accession>
<dbReference type="Pfam" id="PF13909">
    <property type="entry name" value="zf-H2C2_5"/>
    <property type="match status" value="1"/>
</dbReference>
<dbReference type="SUPFAM" id="SSF57667">
    <property type="entry name" value="beta-beta-alpha zinc fingers"/>
    <property type="match status" value="1"/>
</dbReference>
<evidence type="ECO:0000313" key="2">
    <source>
        <dbReference type="EMBL" id="KAJ8969259.1"/>
    </source>
</evidence>
<protein>
    <recommendedName>
        <fullName evidence="1">C2H2-type domain-containing protein</fullName>
    </recommendedName>
</protein>
<dbReference type="InterPro" id="IPR013087">
    <property type="entry name" value="Znf_C2H2_type"/>
</dbReference>
<feature type="domain" description="C2H2-type" evidence="1">
    <location>
        <begin position="144"/>
        <end position="166"/>
    </location>
</feature>
<evidence type="ECO:0000259" key="1">
    <source>
        <dbReference type="SMART" id="SM00355"/>
    </source>
</evidence>
<keyword evidence="3" id="KW-1185">Reference proteome</keyword>
<dbReference type="InterPro" id="IPR036236">
    <property type="entry name" value="Znf_C2H2_sf"/>
</dbReference>
<dbReference type="SMART" id="SM00355">
    <property type="entry name" value="ZnF_C2H2"/>
    <property type="match status" value="1"/>
</dbReference>
<dbReference type="Gene3D" id="3.30.160.60">
    <property type="entry name" value="Classic Zinc Finger"/>
    <property type="match status" value="1"/>
</dbReference>
<evidence type="ECO:0000313" key="3">
    <source>
        <dbReference type="Proteomes" id="UP001162164"/>
    </source>
</evidence>
<organism evidence="2 3">
    <name type="scientific">Molorchus minor</name>
    <dbReference type="NCBI Taxonomy" id="1323400"/>
    <lineage>
        <taxon>Eukaryota</taxon>
        <taxon>Metazoa</taxon>
        <taxon>Ecdysozoa</taxon>
        <taxon>Arthropoda</taxon>
        <taxon>Hexapoda</taxon>
        <taxon>Insecta</taxon>
        <taxon>Pterygota</taxon>
        <taxon>Neoptera</taxon>
        <taxon>Endopterygota</taxon>
        <taxon>Coleoptera</taxon>
        <taxon>Polyphaga</taxon>
        <taxon>Cucujiformia</taxon>
        <taxon>Chrysomeloidea</taxon>
        <taxon>Cerambycidae</taxon>
        <taxon>Lamiinae</taxon>
        <taxon>Monochamini</taxon>
        <taxon>Molorchus</taxon>
    </lineage>
</organism>